<protein>
    <recommendedName>
        <fullName evidence="4">DUF4345 domain-containing protein</fullName>
    </recommendedName>
</protein>
<dbReference type="Proteomes" id="UP000244898">
    <property type="component" value="Unassembled WGS sequence"/>
</dbReference>
<dbReference type="AlphaFoldDB" id="A0A2R8CF25"/>
<dbReference type="OrthoDB" id="1188911at2"/>
<feature type="transmembrane region" description="Helical" evidence="1">
    <location>
        <begin position="44"/>
        <end position="65"/>
    </location>
</feature>
<accession>A0A2R8CF25</accession>
<feature type="transmembrane region" description="Helical" evidence="1">
    <location>
        <begin position="100"/>
        <end position="120"/>
    </location>
</feature>
<proteinExistence type="predicted"/>
<name>A0A2R8CF25_9RHOB</name>
<evidence type="ECO:0000313" key="3">
    <source>
        <dbReference type="Proteomes" id="UP000244898"/>
    </source>
</evidence>
<sequence length="124" mass="13587">MTDRLVLLLGAVGLVPIALSYGLMPRTTVTWLFGFPVEGTNQTHIFRAIMGLYLANASFWLLAVFRPGLRRTGLWIMVLFMVGLATGRVLSIVVDGMPGIVLWAYLGAEVFFAALAINCLRQGE</sequence>
<dbReference type="RefSeq" id="WP_108792054.1">
    <property type="nucleotide sequence ID" value="NZ_ONZG01000015.1"/>
</dbReference>
<feature type="transmembrane region" description="Helical" evidence="1">
    <location>
        <begin position="72"/>
        <end position="94"/>
    </location>
</feature>
<evidence type="ECO:0008006" key="4">
    <source>
        <dbReference type="Google" id="ProtNLM"/>
    </source>
</evidence>
<keyword evidence="1" id="KW-1133">Transmembrane helix</keyword>
<dbReference type="Pfam" id="PF14248">
    <property type="entry name" value="DUF4345"/>
    <property type="match status" value="1"/>
</dbReference>
<gene>
    <name evidence="2" type="ORF">TRM7615_04566</name>
</gene>
<evidence type="ECO:0000313" key="2">
    <source>
        <dbReference type="EMBL" id="SPJ31027.1"/>
    </source>
</evidence>
<organism evidence="2 3">
    <name type="scientific">Falsiruegeria mediterranea M17</name>
    <dbReference type="NCBI Taxonomy" id="1200281"/>
    <lineage>
        <taxon>Bacteria</taxon>
        <taxon>Pseudomonadati</taxon>
        <taxon>Pseudomonadota</taxon>
        <taxon>Alphaproteobacteria</taxon>
        <taxon>Rhodobacterales</taxon>
        <taxon>Roseobacteraceae</taxon>
        <taxon>Falsiruegeria</taxon>
    </lineage>
</organism>
<keyword evidence="3" id="KW-1185">Reference proteome</keyword>
<dbReference type="InterPro" id="IPR025597">
    <property type="entry name" value="DUF4345"/>
</dbReference>
<keyword evidence="1" id="KW-0812">Transmembrane</keyword>
<keyword evidence="1" id="KW-0472">Membrane</keyword>
<reference evidence="3" key="1">
    <citation type="submission" date="2018-03" db="EMBL/GenBank/DDBJ databases">
        <authorList>
            <person name="Rodrigo-Torres L."/>
            <person name="Arahal R. D."/>
            <person name="Lucena T."/>
        </authorList>
    </citation>
    <scope>NUCLEOTIDE SEQUENCE [LARGE SCALE GENOMIC DNA]</scope>
    <source>
        <strain evidence="3">CECT 7615</strain>
    </source>
</reference>
<dbReference type="EMBL" id="ONZG01000015">
    <property type="protein sequence ID" value="SPJ31027.1"/>
    <property type="molecule type" value="Genomic_DNA"/>
</dbReference>
<evidence type="ECO:0000256" key="1">
    <source>
        <dbReference type="SAM" id="Phobius"/>
    </source>
</evidence>